<keyword evidence="1 3" id="KW-0378">Hydrolase</keyword>
<accession>E2SG53</accession>
<proteinExistence type="predicted"/>
<feature type="domain" description="Nudix hydrolase" evidence="2">
    <location>
        <begin position="12"/>
        <end position="150"/>
    </location>
</feature>
<organism evidence="3 4">
    <name type="scientific">Aeromicrobium marinum DSM 15272</name>
    <dbReference type="NCBI Taxonomy" id="585531"/>
    <lineage>
        <taxon>Bacteria</taxon>
        <taxon>Bacillati</taxon>
        <taxon>Actinomycetota</taxon>
        <taxon>Actinomycetes</taxon>
        <taxon>Propionibacteriales</taxon>
        <taxon>Nocardioidaceae</taxon>
        <taxon>Aeromicrobium</taxon>
    </lineage>
</organism>
<reference evidence="3" key="1">
    <citation type="submission" date="2010-08" db="EMBL/GenBank/DDBJ databases">
        <authorList>
            <person name="Muzny D."/>
            <person name="Qin X."/>
            <person name="Buhay C."/>
            <person name="Dugan-Rocha S."/>
            <person name="Ding Y."/>
            <person name="Chen G."/>
            <person name="Hawes A."/>
            <person name="Holder M."/>
            <person name="Jhangiani S."/>
            <person name="Johnson A."/>
            <person name="Khan Z."/>
            <person name="Li Z."/>
            <person name="Liu W."/>
            <person name="Liu X."/>
            <person name="Perez L."/>
            <person name="Shen H."/>
            <person name="Wang Q."/>
            <person name="Watt J."/>
            <person name="Xi L."/>
            <person name="Xin Y."/>
            <person name="Zhou J."/>
            <person name="Deng J."/>
            <person name="Jiang H."/>
            <person name="Liu Y."/>
            <person name="Qu J."/>
            <person name="Song X.-Z."/>
            <person name="Zhang L."/>
            <person name="Villasana D."/>
            <person name="Johnson A."/>
            <person name="Liu J."/>
            <person name="Liyanage D."/>
            <person name="Lorensuhewa L."/>
            <person name="Robinson T."/>
            <person name="Song A."/>
            <person name="Song B.-B."/>
            <person name="Dinh H."/>
            <person name="Thornton R."/>
            <person name="Coyle M."/>
            <person name="Francisco L."/>
            <person name="Jackson L."/>
            <person name="Javaid M."/>
            <person name="Korchina V."/>
            <person name="Kovar C."/>
            <person name="Mata R."/>
            <person name="Mathew T."/>
            <person name="Ngo R."/>
            <person name="Nguyen L."/>
            <person name="Nguyen N."/>
            <person name="Okwuonu G."/>
            <person name="Ongeri F."/>
            <person name="Pham C."/>
            <person name="Simmons D."/>
            <person name="Wilczek-Boney K."/>
            <person name="Hale W."/>
            <person name="Jakkamsetti A."/>
            <person name="Pham P."/>
            <person name="Ruth R."/>
            <person name="San Lucas F."/>
            <person name="Warren J."/>
            <person name="Zhang J."/>
            <person name="Zhao Z."/>
            <person name="Zhou C."/>
            <person name="Zhu D."/>
            <person name="Lee S."/>
            <person name="Bess C."/>
            <person name="Blankenburg K."/>
            <person name="Forbes L."/>
            <person name="Fu Q."/>
            <person name="Gubbala S."/>
            <person name="Hirani K."/>
            <person name="Jayaseelan J.C."/>
            <person name="Lara F."/>
            <person name="Munidasa M."/>
            <person name="Palculict T."/>
            <person name="Patil S."/>
            <person name="Pu L.-L."/>
            <person name="Saada N."/>
            <person name="Tang L."/>
            <person name="Weissenberger G."/>
            <person name="Zhu Y."/>
            <person name="Hemphill L."/>
            <person name="Shang Y."/>
            <person name="Youmans B."/>
            <person name="Ayvaz T."/>
            <person name="Ross M."/>
            <person name="Santibanez J."/>
            <person name="Aqrawi P."/>
            <person name="Gross S."/>
            <person name="Joshi V."/>
            <person name="Fowler G."/>
            <person name="Nazareth L."/>
            <person name="Reid J."/>
            <person name="Worley K."/>
            <person name="Petrosino J."/>
            <person name="Highlander S."/>
            <person name="Gibbs R."/>
        </authorList>
    </citation>
    <scope>NUCLEOTIDE SEQUENCE [LARGE SCALE GENOMIC DNA]</scope>
    <source>
        <strain evidence="3">DSM 15272</strain>
    </source>
</reference>
<dbReference type="HOGENOM" id="CLU_118065_0_0_11"/>
<dbReference type="EMBL" id="ACLF03000016">
    <property type="protein sequence ID" value="EFQ81810.1"/>
    <property type="molecule type" value="Genomic_DNA"/>
</dbReference>
<sequence>MAVLQSAGLLLHRRGAAGVEVLLGHLGGPFWARRHEAAWTIPKGVVEPDEELADTARREFTEELGLPVPPGPWTDLGEVRQSRKTVRIWTIEADLDPLAVEPGEFEMVWPPGSGTVQRFPELDRVQWFTLDEAEPALVVGQRAFLARLSALAD</sequence>
<evidence type="ECO:0000259" key="2">
    <source>
        <dbReference type="PROSITE" id="PS51462"/>
    </source>
</evidence>
<dbReference type="PANTHER" id="PTHR21340">
    <property type="entry name" value="DIADENOSINE 5,5-P1,P4-TETRAPHOSPHATE PYROPHOSPHOHYDROLASE MUTT"/>
    <property type="match status" value="1"/>
</dbReference>
<evidence type="ECO:0000313" key="3">
    <source>
        <dbReference type="EMBL" id="EFQ81810.1"/>
    </source>
</evidence>
<dbReference type="PROSITE" id="PS00893">
    <property type="entry name" value="NUDIX_BOX"/>
    <property type="match status" value="1"/>
</dbReference>
<comment type="caution">
    <text evidence="3">The sequence shown here is derived from an EMBL/GenBank/DDBJ whole genome shotgun (WGS) entry which is preliminary data.</text>
</comment>
<name>E2SG53_9ACTN</name>
<dbReference type="RefSeq" id="WP_007078599.1">
    <property type="nucleotide sequence ID" value="NZ_CM001024.1"/>
</dbReference>
<dbReference type="OrthoDB" id="954553at2"/>
<keyword evidence="4" id="KW-1185">Reference proteome</keyword>
<gene>
    <name evidence="3" type="ORF">HMPREF0063_13012</name>
</gene>
<dbReference type="InterPro" id="IPR000086">
    <property type="entry name" value="NUDIX_hydrolase_dom"/>
</dbReference>
<protein>
    <submittedName>
        <fullName evidence="3">Hydrolase, NUDIX family</fullName>
    </submittedName>
</protein>
<dbReference type="STRING" id="585531.HMPREF0063_13012"/>
<dbReference type="AlphaFoldDB" id="E2SG53"/>
<dbReference type="eggNOG" id="COG4119">
    <property type="taxonomic scope" value="Bacteria"/>
</dbReference>
<dbReference type="Gene3D" id="3.90.79.10">
    <property type="entry name" value="Nucleoside Triphosphate Pyrophosphohydrolase"/>
    <property type="match status" value="1"/>
</dbReference>
<dbReference type="InterPro" id="IPR020084">
    <property type="entry name" value="NUDIX_hydrolase_CS"/>
</dbReference>
<evidence type="ECO:0000313" key="4">
    <source>
        <dbReference type="Proteomes" id="UP000003111"/>
    </source>
</evidence>
<dbReference type="GO" id="GO:0004081">
    <property type="term" value="F:bis(5'-nucleosyl)-tetraphosphatase (asymmetrical) activity"/>
    <property type="evidence" value="ECO:0007669"/>
    <property type="project" value="TreeGrafter"/>
</dbReference>
<dbReference type="Pfam" id="PF00293">
    <property type="entry name" value="NUDIX"/>
    <property type="match status" value="1"/>
</dbReference>
<dbReference type="PANTHER" id="PTHR21340:SF7">
    <property type="entry name" value="NUDIX HYDROLASE DOMAIN-CONTAINING PROTEIN"/>
    <property type="match status" value="1"/>
</dbReference>
<dbReference type="InterPro" id="IPR015797">
    <property type="entry name" value="NUDIX_hydrolase-like_dom_sf"/>
</dbReference>
<evidence type="ECO:0000256" key="1">
    <source>
        <dbReference type="ARBA" id="ARBA00022801"/>
    </source>
</evidence>
<dbReference type="InterPro" id="IPR051325">
    <property type="entry name" value="Nudix_hydrolase_domain"/>
</dbReference>
<dbReference type="GO" id="GO:0006167">
    <property type="term" value="P:AMP biosynthetic process"/>
    <property type="evidence" value="ECO:0007669"/>
    <property type="project" value="TreeGrafter"/>
</dbReference>
<dbReference type="PROSITE" id="PS51462">
    <property type="entry name" value="NUDIX"/>
    <property type="match status" value="1"/>
</dbReference>
<dbReference type="Proteomes" id="UP000003111">
    <property type="component" value="Unassembled WGS sequence"/>
</dbReference>
<dbReference type="SUPFAM" id="SSF55811">
    <property type="entry name" value="Nudix"/>
    <property type="match status" value="1"/>
</dbReference>
<dbReference type="CDD" id="cd04662">
    <property type="entry name" value="NUDIX_Hydrolase"/>
    <property type="match status" value="1"/>
</dbReference>
<dbReference type="GO" id="GO:0006754">
    <property type="term" value="P:ATP biosynthetic process"/>
    <property type="evidence" value="ECO:0007669"/>
    <property type="project" value="TreeGrafter"/>
</dbReference>